<evidence type="ECO:0000256" key="1">
    <source>
        <dbReference type="SAM" id="MobiDB-lite"/>
    </source>
</evidence>
<feature type="compositionally biased region" description="Basic and acidic residues" evidence="1">
    <location>
        <begin position="65"/>
        <end position="76"/>
    </location>
</feature>
<dbReference type="AlphaFoldDB" id="A0A4P2VHX0"/>
<feature type="region of interest" description="Disordered" evidence="1">
    <location>
        <begin position="46"/>
        <end position="76"/>
    </location>
</feature>
<dbReference type="Proteomes" id="UP000291236">
    <property type="component" value="Chromosome"/>
</dbReference>
<evidence type="ECO:0000313" key="2">
    <source>
        <dbReference type="EMBL" id="BBH52566.1"/>
    </source>
</evidence>
<keyword evidence="3" id="KW-1185">Reference proteome</keyword>
<dbReference type="EMBL" id="AP019368">
    <property type="protein sequence ID" value="BBH52566.1"/>
    <property type="molecule type" value="Genomic_DNA"/>
</dbReference>
<gene>
    <name evidence="2" type="ORF">JCM31447_10070</name>
</gene>
<organism evidence="2 3">
    <name type="scientific">Fluviispira sanaruensis</name>
    <dbReference type="NCBI Taxonomy" id="2493639"/>
    <lineage>
        <taxon>Bacteria</taxon>
        <taxon>Pseudomonadati</taxon>
        <taxon>Bdellovibrionota</taxon>
        <taxon>Oligoflexia</taxon>
        <taxon>Silvanigrellales</taxon>
        <taxon>Silvanigrellaceae</taxon>
        <taxon>Fluviispira</taxon>
    </lineage>
</organism>
<dbReference type="KEGG" id="sbf:JCM31447_10070"/>
<name>A0A4P2VHX0_FLUSA</name>
<reference evidence="2 3" key="1">
    <citation type="submission" date="2018-12" db="EMBL/GenBank/DDBJ databases">
        <title>Rubrispira sanarue gen. nov., sp., nov., a member of the order Silvanigrellales, isolated from a brackish lake in Hamamatsu Japan.</title>
        <authorList>
            <person name="Maejima Y."/>
            <person name="Iino T."/>
            <person name="Muraguchi Y."/>
            <person name="Fukuda K."/>
            <person name="Nojiri H."/>
            <person name="Ohkuma M."/>
            <person name="Moriuchi R."/>
            <person name="Dohra H."/>
            <person name="Kimbara K."/>
            <person name="Shintani M."/>
        </authorList>
    </citation>
    <scope>NUCLEOTIDE SEQUENCE [LARGE SCALE GENOMIC DNA]</scope>
    <source>
        <strain evidence="2 3">RF1110005</strain>
    </source>
</reference>
<sequence length="76" mass="8934">MNFKNKLIGEVIRQTIKNKNATPIHRNMNTSNIFRRKCGTILKIKKPKKVRDQRQKKVMTQKGELPNKGDMSRINK</sequence>
<accession>A0A4P2VHX0</accession>
<evidence type="ECO:0000313" key="3">
    <source>
        <dbReference type="Proteomes" id="UP000291236"/>
    </source>
</evidence>
<protein>
    <submittedName>
        <fullName evidence="2">Uncharacterized protein</fullName>
    </submittedName>
</protein>
<proteinExistence type="predicted"/>